<reference evidence="2" key="1">
    <citation type="submission" date="2022-11" db="UniProtKB">
        <authorList>
            <consortium name="WormBaseParasite"/>
        </authorList>
    </citation>
    <scope>IDENTIFICATION</scope>
</reference>
<dbReference type="WBParaSite" id="JU765_v2.g669.t1">
    <property type="protein sequence ID" value="JU765_v2.g669.t1"/>
    <property type="gene ID" value="JU765_v2.g669"/>
</dbReference>
<name>A0AC34RGV9_9BILA</name>
<accession>A0AC34RGV9</accession>
<sequence length="256" mass="29247">MLFFGLFILIVAGICVDQDQFSIPYDLDGIPTAVEGIPNSKRTKSGFYMEGDKFSYDLFYKYKALHAYFVMDESRSQIICEFEVKSRKAQFLIIFFPGNRAILELDFLSANASNWRTLHGHSHFNGKGVIRYLGQVQDGKFTLIIDNDGIIRGGTELFRLFEDSKSFNYTQFIDGSKLIEFRMMLFNPIDKPVNFRIDPGKIAFKLPPTKNPYDEIQETTNMMVVVAVLSGAAILAILPIVLFFKELILMLLKKND</sequence>
<evidence type="ECO:0000313" key="2">
    <source>
        <dbReference type="WBParaSite" id="JU765_v2.g669.t1"/>
    </source>
</evidence>
<evidence type="ECO:0000313" key="1">
    <source>
        <dbReference type="Proteomes" id="UP000887576"/>
    </source>
</evidence>
<organism evidence="1 2">
    <name type="scientific">Panagrolaimus sp. JU765</name>
    <dbReference type="NCBI Taxonomy" id="591449"/>
    <lineage>
        <taxon>Eukaryota</taxon>
        <taxon>Metazoa</taxon>
        <taxon>Ecdysozoa</taxon>
        <taxon>Nematoda</taxon>
        <taxon>Chromadorea</taxon>
        <taxon>Rhabditida</taxon>
        <taxon>Tylenchina</taxon>
        <taxon>Panagrolaimomorpha</taxon>
        <taxon>Panagrolaimoidea</taxon>
        <taxon>Panagrolaimidae</taxon>
        <taxon>Panagrolaimus</taxon>
    </lineage>
</organism>
<protein>
    <submittedName>
        <fullName evidence="2">Uncharacterized protein</fullName>
    </submittedName>
</protein>
<proteinExistence type="predicted"/>
<dbReference type="Proteomes" id="UP000887576">
    <property type="component" value="Unplaced"/>
</dbReference>